<accession>A0A9R1XH17</accession>
<evidence type="ECO:0008006" key="3">
    <source>
        <dbReference type="Google" id="ProtNLM"/>
    </source>
</evidence>
<reference evidence="1 2" key="1">
    <citation type="journal article" date="2017" name="Nat. Commun.">
        <title>Genome assembly with in vitro proximity ligation data and whole-genome triplication in lettuce.</title>
        <authorList>
            <person name="Reyes-Chin-Wo S."/>
            <person name="Wang Z."/>
            <person name="Yang X."/>
            <person name="Kozik A."/>
            <person name="Arikit S."/>
            <person name="Song C."/>
            <person name="Xia L."/>
            <person name="Froenicke L."/>
            <person name="Lavelle D.O."/>
            <person name="Truco M.J."/>
            <person name="Xia R."/>
            <person name="Zhu S."/>
            <person name="Xu C."/>
            <person name="Xu H."/>
            <person name="Xu X."/>
            <person name="Cox K."/>
            <person name="Korf I."/>
            <person name="Meyers B.C."/>
            <person name="Michelmore R.W."/>
        </authorList>
    </citation>
    <scope>NUCLEOTIDE SEQUENCE [LARGE SCALE GENOMIC DNA]</scope>
    <source>
        <strain evidence="2">cv. Salinas</strain>
        <tissue evidence="1">Seedlings</tissue>
    </source>
</reference>
<dbReference type="Proteomes" id="UP000235145">
    <property type="component" value="Unassembled WGS sequence"/>
</dbReference>
<protein>
    <recommendedName>
        <fullName evidence="3">Reverse transcriptase zinc-binding domain-containing protein</fullName>
    </recommendedName>
</protein>
<dbReference type="PANTHER" id="PTHR33116">
    <property type="entry name" value="REVERSE TRANSCRIPTASE ZINC-BINDING DOMAIN-CONTAINING PROTEIN-RELATED-RELATED"/>
    <property type="match status" value="1"/>
</dbReference>
<proteinExistence type="predicted"/>
<comment type="caution">
    <text evidence="1">The sequence shown here is derived from an EMBL/GenBank/DDBJ whole genome shotgun (WGS) entry which is preliminary data.</text>
</comment>
<keyword evidence="2" id="KW-1185">Reference proteome</keyword>
<sequence>MGTNYRQIPSKDVDLESEIIELWGKINPCEGCTGNLPTFFMSIFVVPTGVIDTLERIRRKFIWSKEYDKKCICWVPWEKLISPRSVRGIGLGSIKSLNISLLAKWMWRLKTDSSALWANVVGFQSTPWMMAMGPFDEF</sequence>
<dbReference type="AlphaFoldDB" id="A0A9R1XH17"/>
<name>A0A9R1XH17_LACSA</name>
<organism evidence="1 2">
    <name type="scientific">Lactuca sativa</name>
    <name type="common">Garden lettuce</name>
    <dbReference type="NCBI Taxonomy" id="4236"/>
    <lineage>
        <taxon>Eukaryota</taxon>
        <taxon>Viridiplantae</taxon>
        <taxon>Streptophyta</taxon>
        <taxon>Embryophyta</taxon>
        <taxon>Tracheophyta</taxon>
        <taxon>Spermatophyta</taxon>
        <taxon>Magnoliopsida</taxon>
        <taxon>eudicotyledons</taxon>
        <taxon>Gunneridae</taxon>
        <taxon>Pentapetalae</taxon>
        <taxon>asterids</taxon>
        <taxon>campanulids</taxon>
        <taxon>Asterales</taxon>
        <taxon>Asteraceae</taxon>
        <taxon>Cichorioideae</taxon>
        <taxon>Cichorieae</taxon>
        <taxon>Lactucinae</taxon>
        <taxon>Lactuca</taxon>
    </lineage>
</organism>
<dbReference type="PANTHER" id="PTHR33116:SF79">
    <property type="entry name" value="REVERSE TRANSCRIPTASE DOMAIN, ZINC FINGER, CCHC-TYPE-RELATED"/>
    <property type="match status" value="1"/>
</dbReference>
<evidence type="ECO:0000313" key="2">
    <source>
        <dbReference type="Proteomes" id="UP000235145"/>
    </source>
</evidence>
<gene>
    <name evidence="1" type="ORF">LSAT_V11C400220310</name>
</gene>
<dbReference type="EMBL" id="NBSK02000004">
    <property type="protein sequence ID" value="KAJ0214330.1"/>
    <property type="molecule type" value="Genomic_DNA"/>
</dbReference>
<evidence type="ECO:0000313" key="1">
    <source>
        <dbReference type="EMBL" id="KAJ0214330.1"/>
    </source>
</evidence>